<protein>
    <recommendedName>
        <fullName evidence="5">Probable oligoribonuclease</fullName>
    </recommendedName>
</protein>
<dbReference type="HAMAP" id="MF_00045">
    <property type="entry name" value="Oligoribonuclease"/>
    <property type="match status" value="1"/>
</dbReference>
<dbReference type="GO" id="GO:0000175">
    <property type="term" value="F:3'-5'-RNA exonuclease activity"/>
    <property type="evidence" value="ECO:0007669"/>
    <property type="project" value="InterPro"/>
</dbReference>
<evidence type="ECO:0000256" key="4">
    <source>
        <dbReference type="ARBA" id="ARBA00022839"/>
    </source>
</evidence>
<evidence type="ECO:0000313" key="8">
    <source>
        <dbReference type="Proteomes" id="UP001177023"/>
    </source>
</evidence>
<dbReference type="FunFam" id="3.30.420.10:FF:000003">
    <property type="entry name" value="Oligoribonuclease"/>
    <property type="match status" value="1"/>
</dbReference>
<sequence>MIIRLLRKFLPPVNKRVMEPAAKRSKSPVENKRFVWIDCEMTGLEPETQTLVEIATIVTDQELNIIAEGPDIVIHQPEDVLEKMSDWCKLTFSQNGLTEKIRNSQISLQEAENQTMTFLEKHTAKGKSPLAGNTVYMDRLFLRKYMPRLNEHLHYRIVDVSSVKELTRRWYPQEYRDAPEKKGTHRALDDIRESIEELKFYRSNVFKP</sequence>
<dbReference type="InterPro" id="IPR012337">
    <property type="entry name" value="RNaseH-like_sf"/>
</dbReference>
<evidence type="ECO:0000259" key="6">
    <source>
        <dbReference type="SMART" id="SM00479"/>
    </source>
</evidence>
<gene>
    <name evidence="7" type="ORF">MSPICULIGERA_LOCUS24711</name>
</gene>
<organism evidence="7 8">
    <name type="scientific">Mesorhabditis spiculigera</name>
    <dbReference type="NCBI Taxonomy" id="96644"/>
    <lineage>
        <taxon>Eukaryota</taxon>
        <taxon>Metazoa</taxon>
        <taxon>Ecdysozoa</taxon>
        <taxon>Nematoda</taxon>
        <taxon>Chromadorea</taxon>
        <taxon>Rhabditida</taxon>
        <taxon>Rhabditina</taxon>
        <taxon>Rhabditomorpha</taxon>
        <taxon>Rhabditoidea</taxon>
        <taxon>Rhabditidae</taxon>
        <taxon>Mesorhabditinae</taxon>
        <taxon>Mesorhabditis</taxon>
    </lineage>
</organism>
<dbReference type="SMART" id="SM00479">
    <property type="entry name" value="EXOIII"/>
    <property type="match status" value="1"/>
</dbReference>
<dbReference type="GO" id="GO:0003676">
    <property type="term" value="F:nucleic acid binding"/>
    <property type="evidence" value="ECO:0007669"/>
    <property type="project" value="InterPro"/>
</dbReference>
<keyword evidence="4" id="KW-0269">Exonuclease</keyword>
<dbReference type="Pfam" id="PF00929">
    <property type="entry name" value="RNase_T"/>
    <property type="match status" value="1"/>
</dbReference>
<dbReference type="PANTHER" id="PTHR11046:SF0">
    <property type="entry name" value="OLIGORIBONUCLEASE, MITOCHONDRIAL"/>
    <property type="match status" value="1"/>
</dbReference>
<dbReference type="InterPro" id="IPR036397">
    <property type="entry name" value="RNaseH_sf"/>
</dbReference>
<keyword evidence="3" id="KW-0378">Hydrolase</keyword>
<evidence type="ECO:0000256" key="1">
    <source>
        <dbReference type="ARBA" id="ARBA00009921"/>
    </source>
</evidence>
<evidence type="ECO:0000256" key="3">
    <source>
        <dbReference type="ARBA" id="ARBA00022801"/>
    </source>
</evidence>
<dbReference type="PANTHER" id="PTHR11046">
    <property type="entry name" value="OLIGORIBONUCLEASE, MITOCHONDRIAL"/>
    <property type="match status" value="1"/>
</dbReference>
<evidence type="ECO:0000313" key="7">
    <source>
        <dbReference type="EMBL" id="CAJ0586723.1"/>
    </source>
</evidence>
<evidence type="ECO:0000256" key="2">
    <source>
        <dbReference type="ARBA" id="ARBA00022722"/>
    </source>
</evidence>
<feature type="domain" description="Exonuclease" evidence="6">
    <location>
        <begin position="33"/>
        <end position="207"/>
    </location>
</feature>
<dbReference type="NCBIfam" id="NF003765">
    <property type="entry name" value="PRK05359.1"/>
    <property type="match status" value="1"/>
</dbReference>
<comment type="caution">
    <text evidence="7">The sequence shown here is derived from an EMBL/GenBank/DDBJ whole genome shotgun (WGS) entry which is preliminary data.</text>
</comment>
<dbReference type="InterPro" id="IPR022894">
    <property type="entry name" value="Oligoribonuclease"/>
</dbReference>
<dbReference type="SUPFAM" id="SSF53098">
    <property type="entry name" value="Ribonuclease H-like"/>
    <property type="match status" value="1"/>
</dbReference>
<dbReference type="InterPro" id="IPR013520">
    <property type="entry name" value="Ribonucl_H"/>
</dbReference>
<name>A0AA36DGB4_9BILA</name>
<dbReference type="Gene3D" id="3.30.420.10">
    <property type="entry name" value="Ribonuclease H-like superfamily/Ribonuclease H"/>
    <property type="match status" value="1"/>
</dbReference>
<feature type="non-terminal residue" evidence="7">
    <location>
        <position position="208"/>
    </location>
</feature>
<dbReference type="Proteomes" id="UP001177023">
    <property type="component" value="Unassembled WGS sequence"/>
</dbReference>
<dbReference type="EMBL" id="CATQJA010002709">
    <property type="protein sequence ID" value="CAJ0586723.1"/>
    <property type="molecule type" value="Genomic_DNA"/>
</dbReference>
<accession>A0AA36DGB4</accession>
<keyword evidence="8" id="KW-1185">Reference proteome</keyword>
<dbReference type="AlphaFoldDB" id="A0AA36DGB4"/>
<dbReference type="CDD" id="cd06135">
    <property type="entry name" value="Orn"/>
    <property type="match status" value="1"/>
</dbReference>
<comment type="similarity">
    <text evidence="1">Belongs to the oligoribonuclease family.</text>
</comment>
<reference evidence="7" key="1">
    <citation type="submission" date="2023-06" db="EMBL/GenBank/DDBJ databases">
        <authorList>
            <person name="Delattre M."/>
        </authorList>
    </citation>
    <scope>NUCLEOTIDE SEQUENCE</scope>
    <source>
        <strain evidence="7">AF72</strain>
    </source>
</reference>
<keyword evidence="2" id="KW-0540">Nuclease</keyword>
<evidence type="ECO:0000256" key="5">
    <source>
        <dbReference type="ARBA" id="ARBA00072681"/>
    </source>
</evidence>
<proteinExistence type="inferred from homology"/>